<organism evidence="2 3">
    <name type="scientific">Hypholoma sublateritium (strain FD-334 SS-4)</name>
    <dbReference type="NCBI Taxonomy" id="945553"/>
    <lineage>
        <taxon>Eukaryota</taxon>
        <taxon>Fungi</taxon>
        <taxon>Dikarya</taxon>
        <taxon>Basidiomycota</taxon>
        <taxon>Agaricomycotina</taxon>
        <taxon>Agaricomycetes</taxon>
        <taxon>Agaricomycetidae</taxon>
        <taxon>Agaricales</taxon>
        <taxon>Agaricineae</taxon>
        <taxon>Strophariaceae</taxon>
        <taxon>Hypholoma</taxon>
    </lineage>
</organism>
<evidence type="ECO:0008006" key="4">
    <source>
        <dbReference type="Google" id="ProtNLM"/>
    </source>
</evidence>
<dbReference type="GO" id="GO:0019901">
    <property type="term" value="F:protein kinase binding"/>
    <property type="evidence" value="ECO:0007669"/>
    <property type="project" value="TreeGrafter"/>
</dbReference>
<dbReference type="Pfam" id="PF06658">
    <property type="entry name" value="DUF1168"/>
    <property type="match status" value="1"/>
</dbReference>
<dbReference type="GO" id="GO:0004860">
    <property type="term" value="F:protein kinase inhibitor activity"/>
    <property type="evidence" value="ECO:0007669"/>
    <property type="project" value="TreeGrafter"/>
</dbReference>
<keyword evidence="3" id="KW-1185">Reference proteome</keyword>
<feature type="compositionally biased region" description="Basic and acidic residues" evidence="1">
    <location>
        <begin position="182"/>
        <end position="194"/>
    </location>
</feature>
<proteinExistence type="predicted"/>
<dbReference type="GO" id="GO:0005730">
    <property type="term" value="C:nucleolus"/>
    <property type="evidence" value="ECO:0007669"/>
    <property type="project" value="TreeGrafter"/>
</dbReference>
<evidence type="ECO:0000256" key="1">
    <source>
        <dbReference type="SAM" id="MobiDB-lite"/>
    </source>
</evidence>
<dbReference type="OrthoDB" id="10067079at2759"/>
<dbReference type="AlphaFoldDB" id="A0A0D2LU69"/>
<evidence type="ECO:0000313" key="3">
    <source>
        <dbReference type="Proteomes" id="UP000054270"/>
    </source>
</evidence>
<gene>
    <name evidence="2" type="ORF">HYPSUDRAFT_49199</name>
</gene>
<sequence length="222" mass="25124">MNASSATPSTSTGPVNRHALTAVEKQRSQLERLLKDPLKPAYIPAPPKEKTLRPAREMMKNVQGSSAGAGSGEFHVYKASRRREYERLKLLEEEATKETDEAEFERKRRGMEETADAKTARNRAKRQKKKGRYKGKSDDSEVAKDGSQRLNADLPIKKRRLVNEEELVFRKPGEGSDDDESHNERGHLETRDDVPLLNRSGIQDAETPVFVQTSRIIIVEED</sequence>
<evidence type="ECO:0000313" key="2">
    <source>
        <dbReference type="EMBL" id="KJA14413.1"/>
    </source>
</evidence>
<accession>A0A0D2LU69</accession>
<dbReference type="STRING" id="945553.A0A0D2LU69"/>
<dbReference type="PANTHER" id="PTHR13507">
    <property type="entry name" value="PRKR-INTERACTING PROTEIN 1"/>
    <property type="match status" value="1"/>
</dbReference>
<protein>
    <recommendedName>
        <fullName evidence="4">DUF1168-domain-containing protein</fullName>
    </recommendedName>
</protein>
<name>A0A0D2LU69_HYPSF</name>
<dbReference type="PANTHER" id="PTHR13507:SF0">
    <property type="entry name" value="PRKR-INTERACTING PROTEIN 1"/>
    <property type="match status" value="1"/>
</dbReference>
<feature type="region of interest" description="Disordered" evidence="1">
    <location>
        <begin position="93"/>
        <end position="205"/>
    </location>
</feature>
<dbReference type="OMA" id="AKITIHE"/>
<dbReference type="EMBL" id="KN817680">
    <property type="protein sequence ID" value="KJA14413.1"/>
    <property type="molecule type" value="Genomic_DNA"/>
</dbReference>
<dbReference type="InterPro" id="IPR009548">
    <property type="entry name" value="Prkrip1"/>
</dbReference>
<feature type="compositionally biased region" description="Basic residues" evidence="1">
    <location>
        <begin position="120"/>
        <end position="134"/>
    </location>
</feature>
<reference evidence="3" key="1">
    <citation type="submission" date="2014-04" db="EMBL/GenBank/DDBJ databases">
        <title>Evolutionary Origins and Diversification of the Mycorrhizal Mutualists.</title>
        <authorList>
            <consortium name="DOE Joint Genome Institute"/>
            <consortium name="Mycorrhizal Genomics Consortium"/>
            <person name="Kohler A."/>
            <person name="Kuo A."/>
            <person name="Nagy L.G."/>
            <person name="Floudas D."/>
            <person name="Copeland A."/>
            <person name="Barry K.W."/>
            <person name="Cichocki N."/>
            <person name="Veneault-Fourrey C."/>
            <person name="LaButti K."/>
            <person name="Lindquist E.A."/>
            <person name="Lipzen A."/>
            <person name="Lundell T."/>
            <person name="Morin E."/>
            <person name="Murat C."/>
            <person name="Riley R."/>
            <person name="Ohm R."/>
            <person name="Sun H."/>
            <person name="Tunlid A."/>
            <person name="Henrissat B."/>
            <person name="Grigoriev I.V."/>
            <person name="Hibbett D.S."/>
            <person name="Martin F."/>
        </authorList>
    </citation>
    <scope>NUCLEOTIDE SEQUENCE [LARGE SCALE GENOMIC DNA]</scope>
    <source>
        <strain evidence="3">FD-334 SS-4</strain>
    </source>
</reference>
<dbReference type="GO" id="GO:0003725">
    <property type="term" value="F:double-stranded RNA binding"/>
    <property type="evidence" value="ECO:0007669"/>
    <property type="project" value="InterPro"/>
</dbReference>
<feature type="compositionally biased region" description="Basic and acidic residues" evidence="1">
    <location>
        <begin position="161"/>
        <end position="174"/>
    </location>
</feature>
<dbReference type="Proteomes" id="UP000054270">
    <property type="component" value="Unassembled WGS sequence"/>
</dbReference>
<feature type="compositionally biased region" description="Basic and acidic residues" evidence="1">
    <location>
        <begin position="93"/>
        <end position="119"/>
    </location>
</feature>
<feature type="compositionally biased region" description="Basic and acidic residues" evidence="1">
    <location>
        <begin position="135"/>
        <end position="147"/>
    </location>
</feature>